<evidence type="ECO:0000313" key="3">
    <source>
        <dbReference type="Proteomes" id="UP000005408"/>
    </source>
</evidence>
<sequence length="303" mass="34608">MRWIITIYKRFVMDITLTPFKRRYVENWRKDVQKHLEEGSICRIVVAQINSDDEEGSEQPVNPTTPLPPPPSGNRGKQISREKSSSEKLADIAVSSSLHIQAFPSVRFMYTNAVEQQKKNSEKLFGGIPVSGRQVSRKDVAEAVNVSEDKNESKPLVIVDPQLMTPLEHPELSTQENKKPSKDVRFPMKITSLQSQGESKKYGRLPLFAKCKIQSTERNSFVVSRSNLLKNGKAKNHSFLTLPVRFQVQAQTNDRLIQSSDKYILKEKTNLSQTPRKDFRRSPRKVDFPLATPRVSSNTVWAW</sequence>
<evidence type="ECO:0000256" key="1">
    <source>
        <dbReference type="SAM" id="MobiDB-lite"/>
    </source>
</evidence>
<protein>
    <submittedName>
        <fullName evidence="2">Uncharacterized protein</fullName>
    </submittedName>
</protein>
<feature type="compositionally biased region" description="Pro residues" evidence="1">
    <location>
        <begin position="63"/>
        <end position="72"/>
    </location>
</feature>
<evidence type="ECO:0000313" key="2">
    <source>
        <dbReference type="EnsemblMetazoa" id="G30643.1:cds"/>
    </source>
</evidence>
<dbReference type="RefSeq" id="XP_065930378.1">
    <property type="nucleotide sequence ID" value="XM_066074306.1"/>
</dbReference>
<name>A0A8W8M0L5_MAGGI</name>
<dbReference type="Proteomes" id="UP000005408">
    <property type="component" value="Unassembled WGS sequence"/>
</dbReference>
<dbReference type="AlphaFoldDB" id="A0A8W8M0L5"/>
<dbReference type="EnsemblMetazoa" id="G30643.1">
    <property type="protein sequence ID" value="G30643.1:cds"/>
    <property type="gene ID" value="G30643"/>
</dbReference>
<dbReference type="KEGG" id="crg:136272563"/>
<dbReference type="OrthoDB" id="6074207at2759"/>
<feature type="region of interest" description="Disordered" evidence="1">
    <location>
        <begin position="52"/>
        <end position="86"/>
    </location>
</feature>
<organism evidence="2 3">
    <name type="scientific">Magallana gigas</name>
    <name type="common">Pacific oyster</name>
    <name type="synonym">Crassostrea gigas</name>
    <dbReference type="NCBI Taxonomy" id="29159"/>
    <lineage>
        <taxon>Eukaryota</taxon>
        <taxon>Metazoa</taxon>
        <taxon>Spiralia</taxon>
        <taxon>Lophotrochozoa</taxon>
        <taxon>Mollusca</taxon>
        <taxon>Bivalvia</taxon>
        <taxon>Autobranchia</taxon>
        <taxon>Pteriomorphia</taxon>
        <taxon>Ostreida</taxon>
        <taxon>Ostreoidea</taxon>
        <taxon>Ostreidae</taxon>
        <taxon>Magallana</taxon>
    </lineage>
</organism>
<keyword evidence="3" id="KW-1185">Reference proteome</keyword>
<dbReference type="GeneID" id="136272563"/>
<accession>A0A8W8M0L5</accession>
<dbReference type="OMA" id="RWIITIY"/>
<proteinExistence type="predicted"/>
<reference evidence="2" key="1">
    <citation type="submission" date="2022-08" db="UniProtKB">
        <authorList>
            <consortium name="EnsemblMetazoa"/>
        </authorList>
    </citation>
    <scope>IDENTIFICATION</scope>
    <source>
        <strain evidence="2">05x7-T-G4-1.051#20</strain>
    </source>
</reference>